<accession>A0A162J400</accession>
<evidence type="ECO:0000256" key="6">
    <source>
        <dbReference type="ARBA" id="ARBA00022683"/>
    </source>
</evidence>
<evidence type="ECO:0000313" key="15">
    <source>
        <dbReference type="Proteomes" id="UP000075816"/>
    </source>
</evidence>
<dbReference type="InterPro" id="IPR051351">
    <property type="entry name" value="Ascorbate-PTS_EIIA_comp"/>
</dbReference>
<evidence type="ECO:0000256" key="4">
    <source>
        <dbReference type="ARBA" id="ARBA00022553"/>
    </source>
</evidence>
<dbReference type="PROSITE" id="PS51094">
    <property type="entry name" value="PTS_EIIA_TYPE_2"/>
    <property type="match status" value="1"/>
</dbReference>
<comment type="caution">
    <text evidence="14">The sequence shown here is derived from an EMBL/GenBank/DDBJ whole genome shotgun (WGS) entry which is preliminary data.</text>
</comment>
<keyword evidence="3" id="KW-0963">Cytoplasm</keyword>
<keyword evidence="4" id="KW-0597">Phosphoprotein</keyword>
<evidence type="ECO:0000259" key="12">
    <source>
        <dbReference type="PROSITE" id="PS51094"/>
    </source>
</evidence>
<evidence type="ECO:0000313" key="14">
    <source>
        <dbReference type="EMBL" id="KYL05099.1"/>
    </source>
</evidence>
<evidence type="ECO:0000256" key="2">
    <source>
        <dbReference type="ARBA" id="ARBA00022448"/>
    </source>
</evidence>
<evidence type="ECO:0000256" key="10">
    <source>
        <dbReference type="ARBA" id="ARBA00041175"/>
    </source>
</evidence>
<dbReference type="SUPFAM" id="SSF63520">
    <property type="entry name" value="PTS-regulatory domain, PRD"/>
    <property type="match status" value="1"/>
</dbReference>
<dbReference type="eggNOG" id="COG3711">
    <property type="taxonomic scope" value="Bacteria"/>
</dbReference>
<dbReference type="PANTHER" id="PTHR36203">
    <property type="entry name" value="ASCORBATE-SPECIFIC PTS SYSTEM EIIA COMPONENT"/>
    <property type="match status" value="1"/>
</dbReference>
<evidence type="ECO:0000256" key="9">
    <source>
        <dbReference type="ARBA" id="ARBA00037387"/>
    </source>
</evidence>
<evidence type="ECO:0000256" key="1">
    <source>
        <dbReference type="ARBA" id="ARBA00004496"/>
    </source>
</evidence>
<dbReference type="InterPro" id="IPR016152">
    <property type="entry name" value="PTrfase/Anion_transptr"/>
</dbReference>
<dbReference type="InterPro" id="IPR011608">
    <property type="entry name" value="PRD"/>
</dbReference>
<dbReference type="InterPro" id="IPR007737">
    <property type="entry name" value="Mga_HTH"/>
</dbReference>
<reference evidence="14 15" key="1">
    <citation type="submission" date="2016-03" db="EMBL/GenBank/DDBJ databases">
        <title>Comparative genomics of human isolates of Fusobacterium necrophorum.</title>
        <authorList>
            <person name="Jensen A."/>
            <person name="Bank S."/>
            <person name="Andersen P.S."/>
            <person name="Kristensen L.H."/>
            <person name="Prag J."/>
        </authorList>
    </citation>
    <scope>NUCLEOTIDE SEQUENCE [LARGE SCALE GENOMIC DNA]</scope>
    <source>
        <strain evidence="14 15">LS_1264</strain>
    </source>
</reference>
<feature type="domain" description="PTS EIIA type-2" evidence="12">
    <location>
        <begin position="538"/>
        <end position="669"/>
    </location>
</feature>
<dbReference type="Pfam" id="PF00359">
    <property type="entry name" value="PTS_EIIA_2"/>
    <property type="match status" value="1"/>
</dbReference>
<dbReference type="KEGG" id="fnf:BSQ88_06980"/>
<name>A0A162J400_9FUSO</name>
<dbReference type="GO" id="GO:0006355">
    <property type="term" value="P:regulation of DNA-templated transcription"/>
    <property type="evidence" value="ECO:0007669"/>
    <property type="project" value="InterPro"/>
</dbReference>
<evidence type="ECO:0000256" key="3">
    <source>
        <dbReference type="ARBA" id="ARBA00022490"/>
    </source>
</evidence>
<feature type="domain" description="PRD" evidence="13">
    <location>
        <begin position="294"/>
        <end position="401"/>
    </location>
</feature>
<keyword evidence="8" id="KW-0010">Activator</keyword>
<dbReference type="EMBL" id="LVEA01000013">
    <property type="protein sequence ID" value="KYL05099.1"/>
    <property type="molecule type" value="Genomic_DNA"/>
</dbReference>
<keyword evidence="6" id="KW-0598">Phosphotransferase system</keyword>
<dbReference type="Gene3D" id="3.40.930.10">
    <property type="entry name" value="Mannitol-specific EII, Chain A"/>
    <property type="match status" value="1"/>
</dbReference>
<dbReference type="InterPro" id="IPR002178">
    <property type="entry name" value="PTS_EIIA_type-2_dom"/>
</dbReference>
<dbReference type="Proteomes" id="UP000075816">
    <property type="component" value="Unassembled WGS sequence"/>
</dbReference>
<dbReference type="PROSITE" id="PS51372">
    <property type="entry name" value="PRD_2"/>
    <property type="match status" value="1"/>
</dbReference>
<dbReference type="InterPro" id="IPR036634">
    <property type="entry name" value="PRD_sf"/>
</dbReference>
<dbReference type="GO" id="GO:0016301">
    <property type="term" value="F:kinase activity"/>
    <property type="evidence" value="ECO:0007669"/>
    <property type="project" value="UniProtKB-KW"/>
</dbReference>
<comment type="function">
    <text evidence="9">The phosphoenolpyruvate-dependent sugar phosphotransferase system (sugar PTS), a major carbohydrate active transport system, catalyzes the phosphorylation of incoming sugar substrates concomitantly with their translocation across the cell membrane. The enzyme II UlaABC PTS system is involved in ascorbate transport.</text>
</comment>
<dbReference type="SUPFAM" id="SSF55804">
    <property type="entry name" value="Phoshotransferase/anion transport protein"/>
    <property type="match status" value="1"/>
</dbReference>
<evidence type="ECO:0000256" key="7">
    <source>
        <dbReference type="ARBA" id="ARBA00022777"/>
    </source>
</evidence>
<dbReference type="PANTHER" id="PTHR36203:SF1">
    <property type="entry name" value="ASCORBATE-SPECIFIC PTS SYSTEM EIIA COMPONENT"/>
    <property type="match status" value="1"/>
</dbReference>
<dbReference type="Pfam" id="PF00874">
    <property type="entry name" value="PRD"/>
    <property type="match status" value="1"/>
</dbReference>
<dbReference type="AlphaFoldDB" id="A0A162J400"/>
<comment type="subcellular location">
    <subcellularLocation>
        <location evidence="1">Cytoplasm</location>
    </subcellularLocation>
</comment>
<evidence type="ECO:0000256" key="8">
    <source>
        <dbReference type="ARBA" id="ARBA00023159"/>
    </source>
</evidence>
<gene>
    <name evidence="14" type="ORF">A2J07_08980</name>
</gene>
<dbReference type="Gene3D" id="1.10.1790.10">
    <property type="entry name" value="PRD domain"/>
    <property type="match status" value="1"/>
</dbReference>
<organism evidence="14 15">
    <name type="scientific">Fusobacterium necrophorum subsp. funduliforme</name>
    <dbReference type="NCBI Taxonomy" id="143387"/>
    <lineage>
        <taxon>Bacteria</taxon>
        <taxon>Fusobacteriati</taxon>
        <taxon>Fusobacteriota</taxon>
        <taxon>Fusobacteriia</taxon>
        <taxon>Fusobacteriales</taxon>
        <taxon>Fusobacteriaceae</taxon>
        <taxon>Fusobacterium</taxon>
    </lineage>
</organism>
<dbReference type="GO" id="GO:0005737">
    <property type="term" value="C:cytoplasm"/>
    <property type="evidence" value="ECO:0007669"/>
    <property type="project" value="UniProtKB-SubCell"/>
</dbReference>
<sequence>MFYFGGISLALNTKHFEILKELKKEDDLKRVADIFNQTERNIRYKIQELNENLGQEKIFIKKRKIYCLLDENDIASLIKGLNVQNYVYEQKERMDLLIIETILQEDEFQIEELADSLQMSKSTLRADIKILTEKLKKVGIHLGQYSNKKYRAQYKNNDLIYYLSIFLYNYVTFDEGRRAISFKRSNYFEKIVYEMLTKMYCSVLEDSYQKIKAIDLPYTDETLNLLILLISVLKLRKLNSEDLEVLNKKVLKETKEFKTLRKVFPELSELNIYFLTDYLLRISCDEKEIFARHRNWIEIELGVYRLIKEFESLKKVQLVKNKKLLDDILYYIKPLIYRSSKQIELKNTVLKEVKSIYGDTFFYLKKAFQSFETLLGLEVSDNEIGFLVPIFQVALRNRVRQAKRILVVSSYKRNLINFLLARLEEEFLVEIVHVISMKQLDDFQENVDLIITTSDLSQMNLKVPFCRVSPILTESDRKHLEEFELPPQDKHISLDALMNVIERNVEGQKCNTFKMREDLLQSFPNIVVDEKAQEMKENLVIQKYQITELDVFDWKEAVKAATEILWKHKYIKKAYMEDMLNHLEEDGLMFLLNENSALFYTEPKENVYHTGFSIVHVETPLIIRGKKIEYFVCFAPKGDAEDQNLLFQLNDFFEEENFENTLKKMLRKK</sequence>
<keyword evidence="7" id="KW-0418">Kinase</keyword>
<proteinExistence type="predicted"/>
<protein>
    <recommendedName>
        <fullName evidence="10">Ascorbate-specific PTS system EIIA component</fullName>
    </recommendedName>
    <alternativeName>
        <fullName evidence="11">Ascorbate-specific phosphotransferase enzyme IIA component</fullName>
    </alternativeName>
</protein>
<keyword evidence="2" id="KW-0813">Transport</keyword>
<evidence type="ECO:0000259" key="13">
    <source>
        <dbReference type="PROSITE" id="PS51372"/>
    </source>
</evidence>
<dbReference type="Pfam" id="PF05043">
    <property type="entry name" value="Mga"/>
    <property type="match status" value="1"/>
</dbReference>
<dbReference type="GO" id="GO:0009401">
    <property type="term" value="P:phosphoenolpyruvate-dependent sugar phosphotransferase system"/>
    <property type="evidence" value="ECO:0007669"/>
    <property type="project" value="UniProtKB-KW"/>
</dbReference>
<evidence type="ECO:0000256" key="5">
    <source>
        <dbReference type="ARBA" id="ARBA00022679"/>
    </source>
</evidence>
<keyword evidence="5" id="KW-0808">Transferase</keyword>
<evidence type="ECO:0000256" key="11">
    <source>
        <dbReference type="ARBA" id="ARBA00042072"/>
    </source>
</evidence>